<feature type="region of interest" description="Disordered" evidence="1">
    <location>
        <begin position="1"/>
        <end position="21"/>
    </location>
</feature>
<accession>A0A5N8X413</accession>
<name>A0A5N8X413_9ACTN</name>
<organism evidence="2 3">
    <name type="scientific">Streptomyces acidicola</name>
    <dbReference type="NCBI Taxonomy" id="2596892"/>
    <lineage>
        <taxon>Bacteria</taxon>
        <taxon>Bacillati</taxon>
        <taxon>Actinomycetota</taxon>
        <taxon>Actinomycetes</taxon>
        <taxon>Kitasatosporales</taxon>
        <taxon>Streptomycetaceae</taxon>
        <taxon>Streptomyces</taxon>
    </lineage>
</organism>
<evidence type="ECO:0000313" key="3">
    <source>
        <dbReference type="Proteomes" id="UP000373149"/>
    </source>
</evidence>
<dbReference type="Proteomes" id="UP000373149">
    <property type="component" value="Unassembled WGS sequence"/>
</dbReference>
<protein>
    <submittedName>
        <fullName evidence="2">Uncharacterized protein</fullName>
    </submittedName>
</protein>
<sequence>MQASERDETLPRAERVAGVPGVSMRELLDSCAAARVVSTPSAPEPVPPAEGEDVRRPEAA</sequence>
<keyword evidence="3" id="KW-1185">Reference proteome</keyword>
<feature type="compositionally biased region" description="Basic and acidic residues" evidence="1">
    <location>
        <begin position="1"/>
        <end position="15"/>
    </location>
</feature>
<evidence type="ECO:0000256" key="1">
    <source>
        <dbReference type="SAM" id="MobiDB-lite"/>
    </source>
</evidence>
<proteinExistence type="predicted"/>
<dbReference type="EMBL" id="VMNX01000219">
    <property type="protein sequence ID" value="MPY53796.1"/>
    <property type="molecule type" value="Genomic_DNA"/>
</dbReference>
<dbReference type="AlphaFoldDB" id="A0A5N8X413"/>
<gene>
    <name evidence="2" type="ORF">FPZ41_36620</name>
</gene>
<feature type="region of interest" description="Disordered" evidence="1">
    <location>
        <begin position="36"/>
        <end position="60"/>
    </location>
</feature>
<evidence type="ECO:0000313" key="2">
    <source>
        <dbReference type="EMBL" id="MPY53796.1"/>
    </source>
</evidence>
<comment type="caution">
    <text evidence="2">The sequence shown here is derived from an EMBL/GenBank/DDBJ whole genome shotgun (WGS) entry which is preliminary data.</text>
</comment>
<reference evidence="2 3" key="1">
    <citation type="submission" date="2019-09" db="EMBL/GenBank/DDBJ databases">
        <authorList>
            <person name="Duangmal K."/>
            <person name="Teo W.F.A."/>
            <person name="Lipun K."/>
        </authorList>
    </citation>
    <scope>NUCLEOTIDE SEQUENCE [LARGE SCALE GENOMIC DNA]</scope>
    <source>
        <strain evidence="2 3">K1PN6</strain>
    </source>
</reference>